<dbReference type="CDD" id="cd00082">
    <property type="entry name" value="HisKA"/>
    <property type="match status" value="1"/>
</dbReference>
<dbReference type="InterPro" id="IPR005467">
    <property type="entry name" value="His_kinase_dom"/>
</dbReference>
<keyword evidence="4" id="KW-0808">Transferase</keyword>
<evidence type="ECO:0000313" key="9">
    <source>
        <dbReference type="EMBL" id="MFD0750453.1"/>
    </source>
</evidence>
<keyword evidence="10" id="KW-1185">Reference proteome</keyword>
<evidence type="ECO:0000313" key="10">
    <source>
        <dbReference type="Proteomes" id="UP001596958"/>
    </source>
</evidence>
<feature type="domain" description="Histidine kinase" evidence="8">
    <location>
        <begin position="236"/>
        <end position="450"/>
    </location>
</feature>
<dbReference type="PROSITE" id="PS50109">
    <property type="entry name" value="HIS_KIN"/>
    <property type="match status" value="1"/>
</dbReference>
<organism evidence="9 10">
    <name type="scientific">Mucilaginibacter calamicampi</name>
    <dbReference type="NCBI Taxonomy" id="1302352"/>
    <lineage>
        <taxon>Bacteria</taxon>
        <taxon>Pseudomonadati</taxon>
        <taxon>Bacteroidota</taxon>
        <taxon>Sphingobacteriia</taxon>
        <taxon>Sphingobacteriales</taxon>
        <taxon>Sphingobacteriaceae</taxon>
        <taxon>Mucilaginibacter</taxon>
    </lineage>
</organism>
<feature type="transmembrane region" description="Helical" evidence="7">
    <location>
        <begin position="175"/>
        <end position="191"/>
    </location>
</feature>
<evidence type="ECO:0000256" key="3">
    <source>
        <dbReference type="ARBA" id="ARBA00022553"/>
    </source>
</evidence>
<dbReference type="GO" id="GO:0016301">
    <property type="term" value="F:kinase activity"/>
    <property type="evidence" value="ECO:0007669"/>
    <property type="project" value="UniProtKB-KW"/>
</dbReference>
<evidence type="ECO:0000259" key="8">
    <source>
        <dbReference type="PROSITE" id="PS50109"/>
    </source>
</evidence>
<dbReference type="PRINTS" id="PR00344">
    <property type="entry name" value="BCTRLSENSOR"/>
</dbReference>
<dbReference type="InterPro" id="IPR004358">
    <property type="entry name" value="Sig_transdc_His_kin-like_C"/>
</dbReference>
<evidence type="ECO:0000256" key="7">
    <source>
        <dbReference type="SAM" id="Phobius"/>
    </source>
</evidence>
<feature type="transmembrane region" description="Helical" evidence="7">
    <location>
        <begin position="59"/>
        <end position="78"/>
    </location>
</feature>
<accession>A0ABW2YYZ9</accession>
<keyword evidence="5 9" id="KW-0418">Kinase</keyword>
<comment type="catalytic activity">
    <reaction evidence="1">
        <text>ATP + protein L-histidine = ADP + protein N-phospho-L-histidine.</text>
        <dbReference type="EC" id="2.7.13.3"/>
    </reaction>
</comment>
<dbReference type="SMART" id="SM00387">
    <property type="entry name" value="HATPase_c"/>
    <property type="match status" value="1"/>
</dbReference>
<dbReference type="InterPro" id="IPR036097">
    <property type="entry name" value="HisK_dim/P_sf"/>
</dbReference>
<dbReference type="Gene3D" id="3.30.565.10">
    <property type="entry name" value="Histidine kinase-like ATPase, C-terminal domain"/>
    <property type="match status" value="1"/>
</dbReference>
<feature type="transmembrane region" description="Helical" evidence="7">
    <location>
        <begin position="90"/>
        <end position="110"/>
    </location>
</feature>
<reference evidence="10" key="1">
    <citation type="journal article" date="2019" name="Int. J. Syst. Evol. Microbiol.">
        <title>The Global Catalogue of Microorganisms (GCM) 10K type strain sequencing project: providing services to taxonomists for standard genome sequencing and annotation.</title>
        <authorList>
            <consortium name="The Broad Institute Genomics Platform"/>
            <consortium name="The Broad Institute Genome Sequencing Center for Infectious Disease"/>
            <person name="Wu L."/>
            <person name="Ma J."/>
        </authorList>
    </citation>
    <scope>NUCLEOTIDE SEQUENCE [LARGE SCALE GENOMIC DNA]</scope>
    <source>
        <strain evidence="10">CCUG 63418</strain>
    </source>
</reference>
<comment type="caution">
    <text evidence="9">The sequence shown here is derived from an EMBL/GenBank/DDBJ whole genome shotgun (WGS) entry which is preliminary data.</text>
</comment>
<sequence length="450" mass="50614">MPAKVTHSIPVFKKANELWVELIGSPAAFSLESRIFHSITICIIILCAFYVPYNFFAGLHIASLSGIIFVAVFTWQFYISRFKGKEHSSVIFGFTGIIIFSVNYFTNAGINGSTDLIWPAYLLLVFAVVPYRQQSLWLTIYIACFLTLHVLEYYYPEWVQYPFKAGKGQFIDRVTAFPIPAIAIYIIIKFIRRSYERERQLVIEKAAAIEVRNEQILLQSTQLEQSNAEKSKLMSIISHDLRAPLVNIQNYLELLNDNSVDADQRVLLEKSLLTSTRITMDMLSNMLFWSKTQMEGATVNLTVVNLLTALQSTMEMEKMLALSKNISLNYKIPAQVNVIADADMLQLVVRNLANNAIKFTPAGGIINIEAHVELTECKISVKDNGTGIPAEKMKSIFTLKAEPTFGTGNERGAGLGLLLCKEFTERQGGRIGFESSPNEGSSFFIFMRMA</sequence>
<dbReference type="Pfam" id="PF02518">
    <property type="entry name" value="HATPase_c"/>
    <property type="match status" value="1"/>
</dbReference>
<dbReference type="CDD" id="cd00075">
    <property type="entry name" value="HATPase"/>
    <property type="match status" value="1"/>
</dbReference>
<dbReference type="PANTHER" id="PTHR43711:SF31">
    <property type="entry name" value="HISTIDINE KINASE"/>
    <property type="match status" value="1"/>
</dbReference>
<evidence type="ECO:0000256" key="4">
    <source>
        <dbReference type="ARBA" id="ARBA00022679"/>
    </source>
</evidence>
<feature type="transmembrane region" description="Helical" evidence="7">
    <location>
        <begin position="35"/>
        <end position="53"/>
    </location>
</feature>
<proteinExistence type="predicted"/>
<protein>
    <recommendedName>
        <fullName evidence="2">histidine kinase</fullName>
        <ecNumber evidence="2">2.7.13.3</ecNumber>
    </recommendedName>
</protein>
<keyword evidence="3" id="KW-0597">Phosphoprotein</keyword>
<dbReference type="InterPro" id="IPR003594">
    <property type="entry name" value="HATPase_dom"/>
</dbReference>
<keyword evidence="6" id="KW-0902">Two-component regulatory system</keyword>
<dbReference type="Pfam" id="PF00512">
    <property type="entry name" value="HisKA"/>
    <property type="match status" value="1"/>
</dbReference>
<keyword evidence="7" id="KW-1133">Transmembrane helix</keyword>
<dbReference type="SUPFAM" id="SSF55874">
    <property type="entry name" value="ATPase domain of HSP90 chaperone/DNA topoisomerase II/histidine kinase"/>
    <property type="match status" value="1"/>
</dbReference>
<dbReference type="SUPFAM" id="SSF47384">
    <property type="entry name" value="Homodimeric domain of signal transducing histidine kinase"/>
    <property type="match status" value="1"/>
</dbReference>
<dbReference type="RefSeq" id="WP_377099736.1">
    <property type="nucleotide sequence ID" value="NZ_JBHTHU010000006.1"/>
</dbReference>
<feature type="transmembrane region" description="Helical" evidence="7">
    <location>
        <begin position="138"/>
        <end position="155"/>
    </location>
</feature>
<dbReference type="InterPro" id="IPR003661">
    <property type="entry name" value="HisK_dim/P_dom"/>
</dbReference>
<evidence type="ECO:0000256" key="2">
    <source>
        <dbReference type="ARBA" id="ARBA00012438"/>
    </source>
</evidence>
<dbReference type="Proteomes" id="UP001596958">
    <property type="component" value="Unassembled WGS sequence"/>
</dbReference>
<dbReference type="Gene3D" id="1.10.287.130">
    <property type="match status" value="1"/>
</dbReference>
<gene>
    <name evidence="9" type="ORF">ACFQZS_09890</name>
</gene>
<evidence type="ECO:0000256" key="5">
    <source>
        <dbReference type="ARBA" id="ARBA00022777"/>
    </source>
</evidence>
<name>A0ABW2YYZ9_9SPHI</name>
<evidence type="ECO:0000256" key="1">
    <source>
        <dbReference type="ARBA" id="ARBA00000085"/>
    </source>
</evidence>
<evidence type="ECO:0000256" key="6">
    <source>
        <dbReference type="ARBA" id="ARBA00023012"/>
    </source>
</evidence>
<feature type="transmembrane region" description="Helical" evidence="7">
    <location>
        <begin position="116"/>
        <end position="131"/>
    </location>
</feature>
<keyword evidence="7" id="KW-0812">Transmembrane</keyword>
<dbReference type="InterPro" id="IPR050736">
    <property type="entry name" value="Sensor_HK_Regulatory"/>
</dbReference>
<dbReference type="SMART" id="SM00388">
    <property type="entry name" value="HisKA"/>
    <property type="match status" value="1"/>
</dbReference>
<dbReference type="EMBL" id="JBHTHU010000006">
    <property type="protein sequence ID" value="MFD0750453.1"/>
    <property type="molecule type" value="Genomic_DNA"/>
</dbReference>
<keyword evidence="7" id="KW-0472">Membrane</keyword>
<dbReference type="EC" id="2.7.13.3" evidence="2"/>
<dbReference type="PANTHER" id="PTHR43711">
    <property type="entry name" value="TWO-COMPONENT HISTIDINE KINASE"/>
    <property type="match status" value="1"/>
</dbReference>
<dbReference type="InterPro" id="IPR036890">
    <property type="entry name" value="HATPase_C_sf"/>
</dbReference>